<name>A0A930DNZ3_9FIRM</name>
<accession>A0A930DNZ3</accession>
<dbReference type="EMBL" id="JABZRD010000131">
    <property type="protein sequence ID" value="MBF1283449.1"/>
    <property type="molecule type" value="Genomic_DNA"/>
</dbReference>
<comment type="caution">
    <text evidence="1">The sequence shown here is derived from an EMBL/GenBank/DDBJ whole genome shotgun (WGS) entry which is preliminary data.</text>
</comment>
<protein>
    <submittedName>
        <fullName evidence="1">Uncharacterized protein</fullName>
    </submittedName>
</protein>
<dbReference type="AlphaFoldDB" id="A0A930DNZ3"/>
<evidence type="ECO:0000313" key="2">
    <source>
        <dbReference type="Proteomes" id="UP000709351"/>
    </source>
</evidence>
<dbReference type="Proteomes" id="UP000709351">
    <property type="component" value="Unassembled WGS sequence"/>
</dbReference>
<evidence type="ECO:0000313" key="1">
    <source>
        <dbReference type="EMBL" id="MBF1283449.1"/>
    </source>
</evidence>
<organism evidence="1 2">
    <name type="scientific">Oribacterium parvum</name>
    <dbReference type="NCBI Taxonomy" id="1501329"/>
    <lineage>
        <taxon>Bacteria</taxon>
        <taxon>Bacillati</taxon>
        <taxon>Bacillota</taxon>
        <taxon>Clostridia</taxon>
        <taxon>Lachnospirales</taxon>
        <taxon>Lachnospiraceae</taxon>
        <taxon>Oribacterium</taxon>
    </lineage>
</organism>
<sequence length="55" mass="6660">MTDSWEKEWEDSLKAARVSPERKEIDRAYREGKEVFLSFARKKIESWKEEIRGRA</sequence>
<proteinExistence type="predicted"/>
<gene>
    <name evidence="1" type="ORF">HXM93_02810</name>
</gene>
<reference evidence="1" key="1">
    <citation type="submission" date="2020-04" db="EMBL/GenBank/DDBJ databases">
        <title>Deep metagenomics examines the oral microbiome during advanced dental caries in children, revealing novel taxa and co-occurrences with host molecules.</title>
        <authorList>
            <person name="Baker J.L."/>
            <person name="Morton J.T."/>
            <person name="Dinis M."/>
            <person name="Alvarez R."/>
            <person name="Tran N.C."/>
            <person name="Knight R."/>
            <person name="Edlund A."/>
        </authorList>
    </citation>
    <scope>NUCLEOTIDE SEQUENCE</scope>
    <source>
        <strain evidence="1">JCVI_24_bin.2</strain>
    </source>
</reference>